<feature type="domain" description="Post-SET" evidence="10">
    <location>
        <begin position="783"/>
        <end position="799"/>
    </location>
</feature>
<dbReference type="Pfam" id="PF17907">
    <property type="entry name" value="AWS"/>
    <property type="match status" value="1"/>
</dbReference>
<dbReference type="InterPro" id="IPR003616">
    <property type="entry name" value="Post-SET_dom"/>
</dbReference>
<evidence type="ECO:0000256" key="4">
    <source>
        <dbReference type="ARBA" id="ARBA00022603"/>
    </source>
</evidence>
<evidence type="ECO:0000256" key="8">
    <source>
        <dbReference type="SAM" id="MobiDB-lite"/>
    </source>
</evidence>
<evidence type="ECO:0000256" key="1">
    <source>
        <dbReference type="ARBA" id="ARBA00004123"/>
    </source>
</evidence>
<name>A0A7S1T9B3_9RHOD</name>
<dbReference type="PROSITE" id="PS50868">
    <property type="entry name" value="POST_SET"/>
    <property type="match status" value="1"/>
</dbReference>
<feature type="region of interest" description="Disordered" evidence="8">
    <location>
        <begin position="494"/>
        <end position="527"/>
    </location>
</feature>
<dbReference type="Gene3D" id="2.170.270.10">
    <property type="entry name" value="SET domain"/>
    <property type="match status" value="1"/>
</dbReference>
<dbReference type="PROSITE" id="PS50280">
    <property type="entry name" value="SET"/>
    <property type="match status" value="1"/>
</dbReference>
<dbReference type="InterPro" id="IPR001214">
    <property type="entry name" value="SET_dom"/>
</dbReference>
<evidence type="ECO:0000256" key="7">
    <source>
        <dbReference type="ARBA" id="ARBA00023242"/>
    </source>
</evidence>
<evidence type="ECO:0000256" key="2">
    <source>
        <dbReference type="ARBA" id="ARBA00004286"/>
    </source>
</evidence>
<dbReference type="InterPro" id="IPR006560">
    <property type="entry name" value="AWS_dom"/>
</dbReference>
<dbReference type="GO" id="GO:0032259">
    <property type="term" value="P:methylation"/>
    <property type="evidence" value="ECO:0007669"/>
    <property type="project" value="UniProtKB-KW"/>
</dbReference>
<keyword evidence="5" id="KW-0808">Transferase</keyword>
<feature type="region of interest" description="Disordered" evidence="8">
    <location>
        <begin position="805"/>
        <end position="1000"/>
    </location>
</feature>
<feature type="domain" description="AWS" evidence="11">
    <location>
        <begin position="607"/>
        <end position="657"/>
    </location>
</feature>
<dbReference type="GO" id="GO:0042054">
    <property type="term" value="F:histone methyltransferase activity"/>
    <property type="evidence" value="ECO:0007669"/>
    <property type="project" value="InterPro"/>
</dbReference>
<dbReference type="InterPro" id="IPR050777">
    <property type="entry name" value="SET2_Histone-Lys_MeTrsfase"/>
</dbReference>
<gene>
    <name evidence="12" type="ORF">CCAE0312_LOCUS2176</name>
</gene>
<dbReference type="PANTHER" id="PTHR22884">
    <property type="entry name" value="SET DOMAIN PROTEINS"/>
    <property type="match status" value="1"/>
</dbReference>
<dbReference type="SMART" id="SM00570">
    <property type="entry name" value="AWS"/>
    <property type="match status" value="1"/>
</dbReference>
<accession>A0A7S1T9B3</accession>
<dbReference type="GO" id="GO:0005634">
    <property type="term" value="C:nucleus"/>
    <property type="evidence" value="ECO:0007669"/>
    <property type="project" value="UniProtKB-SubCell"/>
</dbReference>
<dbReference type="SMART" id="SM00317">
    <property type="entry name" value="SET"/>
    <property type="match status" value="1"/>
</dbReference>
<evidence type="ECO:0000256" key="3">
    <source>
        <dbReference type="ARBA" id="ARBA00022454"/>
    </source>
</evidence>
<evidence type="ECO:0000313" key="12">
    <source>
        <dbReference type="EMBL" id="CAD9229724.1"/>
    </source>
</evidence>
<feature type="compositionally biased region" description="Basic and acidic residues" evidence="8">
    <location>
        <begin position="815"/>
        <end position="826"/>
    </location>
</feature>
<proteinExistence type="predicted"/>
<dbReference type="InterPro" id="IPR046341">
    <property type="entry name" value="SET_dom_sf"/>
</dbReference>
<evidence type="ECO:0000256" key="6">
    <source>
        <dbReference type="ARBA" id="ARBA00022691"/>
    </source>
</evidence>
<dbReference type="GO" id="GO:0005694">
    <property type="term" value="C:chromosome"/>
    <property type="evidence" value="ECO:0007669"/>
    <property type="project" value="UniProtKB-SubCell"/>
</dbReference>
<organism evidence="12">
    <name type="scientific">Compsopogon caeruleus</name>
    <dbReference type="NCBI Taxonomy" id="31354"/>
    <lineage>
        <taxon>Eukaryota</taxon>
        <taxon>Rhodophyta</taxon>
        <taxon>Compsopogonophyceae</taxon>
        <taxon>Compsopogonales</taxon>
        <taxon>Compsopogonaceae</taxon>
        <taxon>Compsopogon</taxon>
    </lineage>
</organism>
<evidence type="ECO:0000259" key="10">
    <source>
        <dbReference type="PROSITE" id="PS50868"/>
    </source>
</evidence>
<keyword evidence="4" id="KW-0489">Methyltransferase</keyword>
<protein>
    <recommendedName>
        <fullName evidence="13">Histone-lysine N-methyltransferase</fullName>
    </recommendedName>
</protein>
<dbReference type="AlphaFoldDB" id="A0A7S1T9B3"/>
<evidence type="ECO:0000259" key="11">
    <source>
        <dbReference type="PROSITE" id="PS51215"/>
    </source>
</evidence>
<feature type="domain" description="SET" evidence="9">
    <location>
        <begin position="659"/>
        <end position="775"/>
    </location>
</feature>
<evidence type="ECO:0000256" key="5">
    <source>
        <dbReference type="ARBA" id="ARBA00022679"/>
    </source>
</evidence>
<evidence type="ECO:0000259" key="9">
    <source>
        <dbReference type="PROSITE" id="PS50280"/>
    </source>
</evidence>
<dbReference type="EMBL" id="HBGH01003943">
    <property type="protein sequence ID" value="CAD9229724.1"/>
    <property type="molecule type" value="Transcribed_RNA"/>
</dbReference>
<feature type="compositionally biased region" description="Basic and acidic residues" evidence="8">
    <location>
        <begin position="510"/>
        <end position="519"/>
    </location>
</feature>
<dbReference type="SUPFAM" id="SSF82199">
    <property type="entry name" value="SET domain"/>
    <property type="match status" value="1"/>
</dbReference>
<keyword evidence="7" id="KW-0539">Nucleus</keyword>
<evidence type="ECO:0008006" key="13">
    <source>
        <dbReference type="Google" id="ProtNLM"/>
    </source>
</evidence>
<keyword evidence="3" id="KW-0158">Chromosome</keyword>
<keyword evidence="6" id="KW-0949">S-adenosyl-L-methionine</keyword>
<dbReference type="Pfam" id="PF00856">
    <property type="entry name" value="SET"/>
    <property type="match status" value="1"/>
</dbReference>
<dbReference type="PROSITE" id="PS51215">
    <property type="entry name" value="AWS"/>
    <property type="match status" value="1"/>
</dbReference>
<reference evidence="12" key="1">
    <citation type="submission" date="2021-01" db="EMBL/GenBank/DDBJ databases">
        <authorList>
            <person name="Corre E."/>
            <person name="Pelletier E."/>
            <person name="Niang G."/>
            <person name="Scheremetjew M."/>
            <person name="Finn R."/>
            <person name="Kale V."/>
            <person name="Holt S."/>
            <person name="Cochrane G."/>
            <person name="Meng A."/>
            <person name="Brown T."/>
            <person name="Cohen L."/>
        </authorList>
    </citation>
    <scope>NUCLEOTIDE SEQUENCE</scope>
    <source>
        <strain evidence="12">SAG 36.94</strain>
    </source>
</reference>
<sequence>MGKWRELVGFRRAAGAEWVSLKEVLRRARSGPLEEKIQALGDNRKILQQLRYRRQQSVGEQPFLTLPGSGFDRPITEYIRDLARVWVGAEPIGPALSKKPRPASVAELCEALCSTLHLKSDDTLRFGKAMLRCRGYRESLVELCIHTLQQTAQTNLSNSIESIFWMETLQVCSKVLASLEHFIEFHRKHRETLVDKNLDPNRFPCSPELMEKLVDACLKFIATSFDETVRNSVIPARIQTIRVMGCLMMCSQPPWHVLDLSLLDTICSSDCAMVIFQIALRDLPKYDSSTMNLVIAMSGNKKFLAALLDQDNETFILPMCKKLLEAFSDLSSKTVSLVLDSEVGLLLDLVAYLCRSPKIRSLIVSVTHTRTHLLTGVAGVLRIADECLNEVEHVRSEDPESQTEHDTRARYLIDRFLEVAVNIFGIFGFPLDSTTLLRCLVDQHFRSRRGSTWIRSVITRLRTMVISSKLSERERNCYTLAEYNLLQVLSDGTQDREKESIPDSADEVSSSDKEGDRSSAAKKSAPTVRVNLPLPSRLIPRKSREFSVEEGDTAELVVKEIESRKRRKTGEGDRPAPFVQIERNCYVGDARSMIRRVDSDDEDVEGEDSPACSCVKVPSGQSCVDEKCLNWASSVECNPETCTAGSSCGNQRFLLKQYKDVKLFKAGGHKGWGLRAGEDVPAGSFIIEYTGEVIDESEYALRTEQYMDEKNFYFMTLRWDLYLDASRKGNIARFVNHSCEPNAKTQKWMSKGLPVIGIFASQDILKGEEICFDYRLQRSKHVKNVRCECGSARCRGWLTGGLESDSEAMEPGSVEPEKNPVDEDQKQPAQGHALDSADVGRFISPDQRNGKTKKARESSISHPSRAIDLKSAIARATGPTTDFRAIKKSKKHKGGINAPVKASLTEGDEPTPVDPLSEPKGSPGTDHESGESVASPSPRDSSGGVASNAVEWGNAGSEFARTGPDFEGVASLFGGSEWSIRIPKRPNMKSRNEQTAGNGV</sequence>
<comment type="subcellular location">
    <subcellularLocation>
        <location evidence="2">Chromosome</location>
    </subcellularLocation>
    <subcellularLocation>
        <location evidence="1">Nucleus</location>
    </subcellularLocation>
</comment>